<dbReference type="SUPFAM" id="SSF51735">
    <property type="entry name" value="NAD(P)-binding Rossmann-fold domains"/>
    <property type="match status" value="1"/>
</dbReference>
<dbReference type="Pfam" id="PF00106">
    <property type="entry name" value="adh_short"/>
    <property type="match status" value="1"/>
</dbReference>
<organism evidence="4 5">
    <name type="scientific">Roridomyces roridus</name>
    <dbReference type="NCBI Taxonomy" id="1738132"/>
    <lineage>
        <taxon>Eukaryota</taxon>
        <taxon>Fungi</taxon>
        <taxon>Dikarya</taxon>
        <taxon>Basidiomycota</taxon>
        <taxon>Agaricomycotina</taxon>
        <taxon>Agaricomycetes</taxon>
        <taxon>Agaricomycetidae</taxon>
        <taxon>Agaricales</taxon>
        <taxon>Marasmiineae</taxon>
        <taxon>Mycenaceae</taxon>
        <taxon>Roridomyces</taxon>
    </lineage>
</organism>
<dbReference type="EMBL" id="JARKIF010000006">
    <property type="protein sequence ID" value="KAJ7636806.1"/>
    <property type="molecule type" value="Genomic_DNA"/>
</dbReference>
<evidence type="ECO:0000256" key="2">
    <source>
        <dbReference type="ARBA" id="ARBA00022857"/>
    </source>
</evidence>
<dbReference type="InterPro" id="IPR036291">
    <property type="entry name" value="NAD(P)-bd_dom_sf"/>
</dbReference>
<dbReference type="GO" id="GO:0016491">
    <property type="term" value="F:oxidoreductase activity"/>
    <property type="evidence" value="ECO:0007669"/>
    <property type="project" value="UniProtKB-KW"/>
</dbReference>
<proteinExistence type="inferred from homology"/>
<accession>A0AAD7C1W4</accession>
<dbReference type="Proteomes" id="UP001221142">
    <property type="component" value="Unassembled WGS sequence"/>
</dbReference>
<protein>
    <recommendedName>
        <fullName evidence="6">NAD(P)-binding protein</fullName>
    </recommendedName>
</protein>
<dbReference type="InterPro" id="IPR002347">
    <property type="entry name" value="SDR_fam"/>
</dbReference>
<evidence type="ECO:0008006" key="6">
    <source>
        <dbReference type="Google" id="ProtNLM"/>
    </source>
</evidence>
<keyword evidence="5" id="KW-1185">Reference proteome</keyword>
<sequence length="317" mass="34391">MGGVLALMINPSKFVPERDIPDLTGKVVLVTGGNAGIGYYTVKELLSKNAKVYLAARSAEKAAVAIKSLEAETGKTAIFLQLDLGDLKSVRVAANTFLKQEERLDILFNNAGVLHTDCTLLTVQGLDLQFGTNVLGPFFFTELLLRALTKSFQQNQVPARVINTSSAGYTTAPGSGVEFNLVKPGPERDEWIKNAGNVMSGLRLYGQSKLGNIVVSNYWAKTHSDVLVSCAVHPGSTRAEALRHQPGLIRLIMHSYMYPTPMGALAQLWAGTVAKPSEITGQYVVPWGKVAEPEKRTKSAKLETEVIAFLKEQIQGF</sequence>
<keyword evidence="2" id="KW-0521">NADP</keyword>
<dbReference type="Gene3D" id="3.40.50.720">
    <property type="entry name" value="NAD(P)-binding Rossmann-like Domain"/>
    <property type="match status" value="1"/>
</dbReference>
<comment type="similarity">
    <text evidence="1">Belongs to the short-chain dehydrogenases/reductases (SDR) family.</text>
</comment>
<dbReference type="PANTHER" id="PTHR24320">
    <property type="entry name" value="RETINOL DEHYDROGENASE"/>
    <property type="match status" value="1"/>
</dbReference>
<name>A0AAD7C1W4_9AGAR</name>
<comment type="caution">
    <text evidence="4">The sequence shown here is derived from an EMBL/GenBank/DDBJ whole genome shotgun (WGS) entry which is preliminary data.</text>
</comment>
<evidence type="ECO:0000256" key="3">
    <source>
        <dbReference type="ARBA" id="ARBA00023002"/>
    </source>
</evidence>
<reference evidence="4" key="1">
    <citation type="submission" date="2023-03" db="EMBL/GenBank/DDBJ databases">
        <title>Massive genome expansion in bonnet fungi (Mycena s.s.) driven by repeated elements and novel gene families across ecological guilds.</title>
        <authorList>
            <consortium name="Lawrence Berkeley National Laboratory"/>
            <person name="Harder C.B."/>
            <person name="Miyauchi S."/>
            <person name="Viragh M."/>
            <person name="Kuo A."/>
            <person name="Thoen E."/>
            <person name="Andreopoulos B."/>
            <person name="Lu D."/>
            <person name="Skrede I."/>
            <person name="Drula E."/>
            <person name="Henrissat B."/>
            <person name="Morin E."/>
            <person name="Kohler A."/>
            <person name="Barry K."/>
            <person name="LaButti K."/>
            <person name="Morin E."/>
            <person name="Salamov A."/>
            <person name="Lipzen A."/>
            <person name="Mereny Z."/>
            <person name="Hegedus B."/>
            <person name="Baldrian P."/>
            <person name="Stursova M."/>
            <person name="Weitz H."/>
            <person name="Taylor A."/>
            <person name="Grigoriev I.V."/>
            <person name="Nagy L.G."/>
            <person name="Martin F."/>
            <person name="Kauserud H."/>
        </authorList>
    </citation>
    <scope>NUCLEOTIDE SEQUENCE</scope>
    <source>
        <strain evidence="4">9284</strain>
    </source>
</reference>
<dbReference type="PRINTS" id="PR00081">
    <property type="entry name" value="GDHRDH"/>
</dbReference>
<evidence type="ECO:0000313" key="5">
    <source>
        <dbReference type="Proteomes" id="UP001221142"/>
    </source>
</evidence>
<dbReference type="AlphaFoldDB" id="A0AAD7C1W4"/>
<dbReference type="PANTHER" id="PTHR24320:SF282">
    <property type="entry name" value="WW DOMAIN-CONTAINING OXIDOREDUCTASE"/>
    <property type="match status" value="1"/>
</dbReference>
<evidence type="ECO:0000313" key="4">
    <source>
        <dbReference type="EMBL" id="KAJ7636806.1"/>
    </source>
</evidence>
<gene>
    <name evidence="4" type="ORF">FB45DRAFT_864794</name>
</gene>
<evidence type="ECO:0000256" key="1">
    <source>
        <dbReference type="ARBA" id="ARBA00006484"/>
    </source>
</evidence>
<keyword evidence="3" id="KW-0560">Oxidoreductase</keyword>